<evidence type="ECO:0000256" key="11">
    <source>
        <dbReference type="HAMAP-Rule" id="MF_00059"/>
    </source>
</evidence>
<dbReference type="AlphaFoldDB" id="A0A9D1INM6"/>
<proteinExistence type="inferred from homology"/>
<dbReference type="GO" id="GO:0003899">
    <property type="term" value="F:DNA-directed RNA polymerase activity"/>
    <property type="evidence" value="ECO:0007669"/>
    <property type="project" value="UniProtKB-UniRule"/>
</dbReference>
<feature type="region of interest" description="Alpha N-terminal domain (alpha-NTD)" evidence="11">
    <location>
        <begin position="1"/>
        <end position="235"/>
    </location>
</feature>
<evidence type="ECO:0000256" key="3">
    <source>
        <dbReference type="ARBA" id="ARBA00015972"/>
    </source>
</evidence>
<dbReference type="Gene3D" id="3.30.1360.10">
    <property type="entry name" value="RNA polymerase, RBP11-like subunit"/>
    <property type="match status" value="1"/>
</dbReference>
<dbReference type="Pfam" id="PF01193">
    <property type="entry name" value="RNA_pol_L"/>
    <property type="match status" value="1"/>
</dbReference>
<evidence type="ECO:0000313" key="13">
    <source>
        <dbReference type="EMBL" id="HIU40443.1"/>
    </source>
</evidence>
<keyword evidence="6 11" id="KW-0548">Nucleotidyltransferase</keyword>
<accession>A0A9D1INM6</accession>
<keyword evidence="4 11" id="KW-0240">DNA-directed RNA polymerase</keyword>
<dbReference type="NCBIfam" id="NF003515">
    <property type="entry name" value="PRK05182.2-1"/>
    <property type="match status" value="1"/>
</dbReference>
<feature type="domain" description="DNA-directed RNA polymerase RpoA/D/Rpb3-type" evidence="12">
    <location>
        <begin position="20"/>
        <end position="229"/>
    </location>
</feature>
<dbReference type="InterPro" id="IPR036603">
    <property type="entry name" value="RBP11-like"/>
</dbReference>
<evidence type="ECO:0000256" key="10">
    <source>
        <dbReference type="ARBA" id="ARBA00048552"/>
    </source>
</evidence>
<dbReference type="NCBIfam" id="TIGR02027">
    <property type="entry name" value="rpoA"/>
    <property type="match status" value="1"/>
</dbReference>
<evidence type="ECO:0000256" key="4">
    <source>
        <dbReference type="ARBA" id="ARBA00022478"/>
    </source>
</evidence>
<dbReference type="GO" id="GO:0000428">
    <property type="term" value="C:DNA-directed RNA polymerase complex"/>
    <property type="evidence" value="ECO:0007669"/>
    <property type="project" value="UniProtKB-KW"/>
</dbReference>
<evidence type="ECO:0000256" key="1">
    <source>
        <dbReference type="ARBA" id="ARBA00007123"/>
    </source>
</evidence>
<dbReference type="GO" id="GO:0006351">
    <property type="term" value="P:DNA-templated transcription"/>
    <property type="evidence" value="ECO:0007669"/>
    <property type="project" value="UniProtKB-UniRule"/>
</dbReference>
<comment type="function">
    <text evidence="11">DNA-dependent RNA polymerase catalyzes the transcription of DNA into RNA using the four ribonucleoside triphosphates as substrates.</text>
</comment>
<reference evidence="13" key="1">
    <citation type="submission" date="2020-10" db="EMBL/GenBank/DDBJ databases">
        <authorList>
            <person name="Gilroy R."/>
        </authorList>
    </citation>
    <scope>NUCLEOTIDE SEQUENCE</scope>
    <source>
        <strain evidence="13">CHK193-30670</strain>
    </source>
</reference>
<dbReference type="InterPro" id="IPR036643">
    <property type="entry name" value="RNApol_insert_sf"/>
</dbReference>
<dbReference type="FunFam" id="2.170.120.12:FF:000001">
    <property type="entry name" value="DNA-directed RNA polymerase subunit alpha"/>
    <property type="match status" value="1"/>
</dbReference>
<dbReference type="SUPFAM" id="SSF47789">
    <property type="entry name" value="C-terminal domain of RNA polymerase alpha subunit"/>
    <property type="match status" value="1"/>
</dbReference>
<evidence type="ECO:0000256" key="6">
    <source>
        <dbReference type="ARBA" id="ARBA00022695"/>
    </source>
</evidence>
<evidence type="ECO:0000256" key="5">
    <source>
        <dbReference type="ARBA" id="ARBA00022679"/>
    </source>
</evidence>
<name>A0A9D1INM6_9FIRM</name>
<protein>
    <recommendedName>
        <fullName evidence="3 11">DNA-directed RNA polymerase subunit alpha</fullName>
        <shortName evidence="11">RNAP subunit alpha</shortName>
        <ecNumber evidence="2 11">2.7.7.6</ecNumber>
    </recommendedName>
    <alternativeName>
        <fullName evidence="9 11">RNA polymerase subunit alpha</fullName>
    </alternativeName>
    <alternativeName>
        <fullName evidence="8 11">Transcriptase subunit alpha</fullName>
    </alternativeName>
</protein>
<gene>
    <name evidence="11" type="primary">rpoA</name>
    <name evidence="13" type="ORF">IAB68_04005</name>
</gene>
<dbReference type="InterPro" id="IPR011262">
    <property type="entry name" value="DNA-dir_RNA_pol_insert"/>
</dbReference>
<dbReference type="NCBIfam" id="NF003513">
    <property type="entry name" value="PRK05182.1-2"/>
    <property type="match status" value="1"/>
</dbReference>
<dbReference type="InterPro" id="IPR011263">
    <property type="entry name" value="DNA-dir_RNA_pol_RpoA/D/Rpb3"/>
</dbReference>
<dbReference type="HAMAP" id="MF_00059">
    <property type="entry name" value="RNApol_bact_RpoA"/>
    <property type="match status" value="1"/>
</dbReference>
<evidence type="ECO:0000259" key="12">
    <source>
        <dbReference type="SMART" id="SM00662"/>
    </source>
</evidence>
<comment type="similarity">
    <text evidence="1 11">Belongs to the RNA polymerase alpha chain family.</text>
</comment>
<organism evidence="13 14">
    <name type="scientific">Candidatus Aphodocola excrementigallinarum</name>
    <dbReference type="NCBI Taxonomy" id="2840670"/>
    <lineage>
        <taxon>Bacteria</taxon>
        <taxon>Bacillati</taxon>
        <taxon>Bacillota</taxon>
        <taxon>Bacilli</taxon>
        <taxon>Candidatus Aphodocola</taxon>
    </lineage>
</organism>
<evidence type="ECO:0000313" key="14">
    <source>
        <dbReference type="Proteomes" id="UP000824074"/>
    </source>
</evidence>
<dbReference type="InterPro" id="IPR011773">
    <property type="entry name" value="DNA-dir_RpoA"/>
</dbReference>
<keyword evidence="7 11" id="KW-0804">Transcription</keyword>
<dbReference type="SMART" id="SM00662">
    <property type="entry name" value="RPOLD"/>
    <property type="match status" value="1"/>
</dbReference>
<comment type="catalytic activity">
    <reaction evidence="10 11">
        <text>RNA(n) + a ribonucleoside 5'-triphosphate = RNA(n+1) + diphosphate</text>
        <dbReference type="Rhea" id="RHEA:21248"/>
        <dbReference type="Rhea" id="RHEA-COMP:14527"/>
        <dbReference type="Rhea" id="RHEA-COMP:17342"/>
        <dbReference type="ChEBI" id="CHEBI:33019"/>
        <dbReference type="ChEBI" id="CHEBI:61557"/>
        <dbReference type="ChEBI" id="CHEBI:140395"/>
        <dbReference type="EC" id="2.7.7.6"/>
    </reaction>
</comment>
<reference evidence="13" key="2">
    <citation type="journal article" date="2021" name="PeerJ">
        <title>Extensive microbial diversity within the chicken gut microbiome revealed by metagenomics and culture.</title>
        <authorList>
            <person name="Gilroy R."/>
            <person name="Ravi A."/>
            <person name="Getino M."/>
            <person name="Pursley I."/>
            <person name="Horton D.L."/>
            <person name="Alikhan N.F."/>
            <person name="Baker D."/>
            <person name="Gharbi K."/>
            <person name="Hall N."/>
            <person name="Watson M."/>
            <person name="Adriaenssens E.M."/>
            <person name="Foster-Nyarko E."/>
            <person name="Jarju S."/>
            <person name="Secka A."/>
            <person name="Antonio M."/>
            <person name="Oren A."/>
            <person name="Chaudhuri R.R."/>
            <person name="La Ragione R."/>
            <person name="Hildebrand F."/>
            <person name="Pallen M.J."/>
        </authorList>
    </citation>
    <scope>NUCLEOTIDE SEQUENCE</scope>
    <source>
        <strain evidence="13">CHK193-30670</strain>
    </source>
</reference>
<keyword evidence="5 11" id="KW-0808">Transferase</keyword>
<dbReference type="Pfam" id="PF01000">
    <property type="entry name" value="RNA_pol_A_bac"/>
    <property type="match status" value="1"/>
</dbReference>
<dbReference type="SUPFAM" id="SSF55257">
    <property type="entry name" value="RBP11-like subunits of RNA polymerase"/>
    <property type="match status" value="1"/>
</dbReference>
<dbReference type="InterPro" id="IPR011260">
    <property type="entry name" value="RNAP_asu_C"/>
</dbReference>
<dbReference type="SUPFAM" id="SSF56553">
    <property type="entry name" value="Insert subdomain of RNA polymerase alpha subunit"/>
    <property type="match status" value="1"/>
</dbReference>
<dbReference type="GO" id="GO:0046983">
    <property type="term" value="F:protein dimerization activity"/>
    <property type="evidence" value="ECO:0007669"/>
    <property type="project" value="InterPro"/>
</dbReference>
<evidence type="ECO:0000256" key="9">
    <source>
        <dbReference type="ARBA" id="ARBA00033070"/>
    </source>
</evidence>
<sequence length="316" mass="35702">MIKFEKPIFKVNEYEESKNYGKFEIEPLERGFGTTLGNALRRVMLSSLPGDAITSVHIDGVLHEFQTIDGVIEDVTQIILNLKNVVVKNHTNEPKTLKLNVAREGVVTAADIEKDADIEIVNPDQEIATLVKGGKLNMEMTVHNGRGYRRAEANKKILGDVKLNTIAMDSNFSPIERVNYEVEDTRVGQDDSYDKLTMEVWTNGSMKPEEAIALASRILIEHFDILTKLNEIADETGLMKQNVDDSKTKALEMSIDELEFSVRAYNCLKRANINTLQDLTQKSESEMMKIRNLGKKSLKEVIDKVKEMGFSFRSED</sequence>
<dbReference type="EC" id="2.7.7.6" evidence="2 11"/>
<dbReference type="Pfam" id="PF03118">
    <property type="entry name" value="RNA_pol_A_CTD"/>
    <property type="match status" value="1"/>
</dbReference>
<dbReference type="Proteomes" id="UP000824074">
    <property type="component" value="Unassembled WGS sequence"/>
</dbReference>
<evidence type="ECO:0000256" key="2">
    <source>
        <dbReference type="ARBA" id="ARBA00012418"/>
    </source>
</evidence>
<evidence type="ECO:0000256" key="7">
    <source>
        <dbReference type="ARBA" id="ARBA00023163"/>
    </source>
</evidence>
<comment type="domain">
    <text evidence="11">The N-terminal domain is essential for RNAP assembly and basal transcription, whereas the C-terminal domain is involved in interaction with transcriptional regulators and with upstream promoter elements.</text>
</comment>
<dbReference type="EMBL" id="DVMT01000039">
    <property type="protein sequence ID" value="HIU40443.1"/>
    <property type="molecule type" value="Genomic_DNA"/>
</dbReference>
<dbReference type="GO" id="GO:0003677">
    <property type="term" value="F:DNA binding"/>
    <property type="evidence" value="ECO:0007669"/>
    <property type="project" value="UniProtKB-UniRule"/>
</dbReference>
<comment type="subunit">
    <text evidence="11">Homodimer. The RNAP catalytic core consists of 2 alpha, 1 beta, 1 beta' and 1 omega subunit. When a sigma factor is associated with the core the holoenzyme is formed, which can initiate transcription.</text>
</comment>
<dbReference type="Gene3D" id="2.170.120.12">
    <property type="entry name" value="DNA-directed RNA polymerase, insert domain"/>
    <property type="match status" value="1"/>
</dbReference>
<dbReference type="NCBIfam" id="NF003519">
    <property type="entry name" value="PRK05182.2-5"/>
    <property type="match status" value="1"/>
</dbReference>
<comment type="caution">
    <text evidence="13">The sequence shown here is derived from an EMBL/GenBank/DDBJ whole genome shotgun (WGS) entry which is preliminary data.</text>
</comment>
<dbReference type="GO" id="GO:0005737">
    <property type="term" value="C:cytoplasm"/>
    <property type="evidence" value="ECO:0007669"/>
    <property type="project" value="UniProtKB-ARBA"/>
</dbReference>
<dbReference type="CDD" id="cd06928">
    <property type="entry name" value="RNAP_alpha_NTD"/>
    <property type="match status" value="1"/>
</dbReference>
<feature type="region of interest" description="Alpha C-terminal domain (alpha-CTD)" evidence="11">
    <location>
        <begin position="251"/>
        <end position="316"/>
    </location>
</feature>
<dbReference type="Gene3D" id="1.10.150.20">
    <property type="entry name" value="5' to 3' exonuclease, C-terminal subdomain"/>
    <property type="match status" value="1"/>
</dbReference>
<evidence type="ECO:0000256" key="8">
    <source>
        <dbReference type="ARBA" id="ARBA00032524"/>
    </source>
</evidence>